<sequence length="331" mass="37577">MQFKPRNIRAIANMVIGDAPHFERRSSYYITEFMQECDLDEVHDGSTRWAWTADVLERLLQDPGCAANCMPDRFVNLLRVLMDKRDMQDGDVGRVAALAALNEPLGREGFEAFYAEDDHLYVRHIATRTVSAKPNPHRPFTPSETKKREQLAAYLDICSEDELIEEVLLPLLRQLGYHRITPSGHKDKNLEHGKDVWMRFTLPSQHMLYFGIQAKKGKLDASADSKNREGTNTNIAVIHNQVLMMLESEVFDPELGRRVLVDHAYIIAGGEITKSAMLWIGHNLDAAKRSRIMFMGRSDILDLFVVSNTQLPAAAVKEGRLGIDLDDDILF</sequence>
<accession>A0A679IU05</accession>
<name>A0A679IU05_9HYPH</name>
<dbReference type="AlphaFoldDB" id="A0A679IU05"/>
<proteinExistence type="predicted"/>
<reference evidence="1" key="1">
    <citation type="submission" date="2019-12" db="EMBL/GenBank/DDBJ databases">
        <authorList>
            <person name="Cremers G."/>
        </authorList>
    </citation>
    <scope>NUCLEOTIDE SEQUENCE</scope>
    <source>
        <strain evidence="1">Mbul1</strain>
    </source>
</reference>
<organism evidence="1">
    <name type="scientific">Methylobacterium bullatum</name>
    <dbReference type="NCBI Taxonomy" id="570505"/>
    <lineage>
        <taxon>Bacteria</taxon>
        <taxon>Pseudomonadati</taxon>
        <taxon>Pseudomonadota</taxon>
        <taxon>Alphaproteobacteria</taxon>
        <taxon>Hyphomicrobiales</taxon>
        <taxon>Methylobacteriaceae</taxon>
        <taxon>Methylobacterium</taxon>
    </lineage>
</organism>
<protein>
    <submittedName>
        <fullName evidence="1">Uncharacterized protein</fullName>
    </submittedName>
</protein>
<gene>
    <name evidence="1" type="ORF">MBUL_00621</name>
</gene>
<dbReference type="EMBL" id="LR743504">
    <property type="protein sequence ID" value="CAA2100340.1"/>
    <property type="molecule type" value="Genomic_DNA"/>
</dbReference>
<evidence type="ECO:0000313" key="1">
    <source>
        <dbReference type="EMBL" id="CAA2100340.1"/>
    </source>
</evidence>